<dbReference type="Proteomes" id="UP000646827">
    <property type="component" value="Unassembled WGS sequence"/>
</dbReference>
<evidence type="ECO:0000313" key="2">
    <source>
        <dbReference type="Proteomes" id="UP000646827"/>
    </source>
</evidence>
<sequence>MCIDGSDIEDLDDAVINEFNSFVNLDPRVSNETIHNVELVNGIDEPDEPAEPGHDVREIPNREDHLVYTRLMNGFEAEGVVARQCLLEAIVPRDLWDQ</sequence>
<proteinExistence type="predicted"/>
<name>A0A8H7RRN8_9FUNG</name>
<evidence type="ECO:0000313" key="1">
    <source>
        <dbReference type="EMBL" id="KAG2215839.1"/>
    </source>
</evidence>
<gene>
    <name evidence="1" type="ORF">INT45_002908</name>
</gene>
<protein>
    <submittedName>
        <fullName evidence="1">Uncharacterized protein</fullName>
    </submittedName>
</protein>
<dbReference type="AlphaFoldDB" id="A0A8H7RRN8"/>
<reference evidence="1 2" key="1">
    <citation type="submission" date="2020-12" db="EMBL/GenBank/DDBJ databases">
        <title>Metabolic potential, ecology and presence of endohyphal bacteria is reflected in genomic diversity of Mucoromycotina.</title>
        <authorList>
            <person name="Muszewska A."/>
            <person name="Okrasinska A."/>
            <person name="Steczkiewicz K."/>
            <person name="Drgas O."/>
            <person name="Orlowska M."/>
            <person name="Perlinska-Lenart U."/>
            <person name="Aleksandrzak-Piekarczyk T."/>
            <person name="Szatraj K."/>
            <person name="Zielenkiewicz U."/>
            <person name="Pilsyk S."/>
            <person name="Malc E."/>
            <person name="Mieczkowski P."/>
            <person name="Kruszewska J.S."/>
            <person name="Biernat P."/>
            <person name="Pawlowska J."/>
        </authorList>
    </citation>
    <scope>NUCLEOTIDE SEQUENCE [LARGE SCALE GENOMIC DNA]</scope>
    <source>
        <strain evidence="1 2">CBS 142.35</strain>
    </source>
</reference>
<dbReference type="EMBL" id="JAEPRB010000484">
    <property type="protein sequence ID" value="KAG2215839.1"/>
    <property type="molecule type" value="Genomic_DNA"/>
</dbReference>
<organism evidence="1 2">
    <name type="scientific">Circinella minor</name>
    <dbReference type="NCBI Taxonomy" id="1195481"/>
    <lineage>
        <taxon>Eukaryota</taxon>
        <taxon>Fungi</taxon>
        <taxon>Fungi incertae sedis</taxon>
        <taxon>Mucoromycota</taxon>
        <taxon>Mucoromycotina</taxon>
        <taxon>Mucoromycetes</taxon>
        <taxon>Mucorales</taxon>
        <taxon>Lichtheimiaceae</taxon>
        <taxon>Circinella</taxon>
    </lineage>
</organism>
<accession>A0A8H7RRN8</accession>
<keyword evidence="2" id="KW-1185">Reference proteome</keyword>
<comment type="caution">
    <text evidence="1">The sequence shown here is derived from an EMBL/GenBank/DDBJ whole genome shotgun (WGS) entry which is preliminary data.</text>
</comment>